<dbReference type="SUPFAM" id="SSF54373">
    <property type="entry name" value="FAD-linked reductases, C-terminal domain"/>
    <property type="match status" value="1"/>
</dbReference>
<dbReference type="InterPro" id="IPR036188">
    <property type="entry name" value="FAD/NAD-bd_sf"/>
</dbReference>
<keyword evidence="2" id="KW-0560">Oxidoreductase</keyword>
<dbReference type="InterPro" id="IPR050281">
    <property type="entry name" value="Flavin_monoamine_oxidase"/>
</dbReference>
<comment type="cofactor">
    <cofactor evidence="1">
        <name>FAD</name>
        <dbReference type="ChEBI" id="CHEBI:57692"/>
    </cofactor>
</comment>
<dbReference type="PRINTS" id="PR00757">
    <property type="entry name" value="AMINEOXDASEF"/>
</dbReference>
<sequence length="490" mass="55637">MKRWDSLVQAKISMDQMVSIIQNGLTKTNSPKRVLIIGGGISGLLSGSLLKEAGHQVTIIEANRRIGGRIYTRREPFLDYDYVDLGAMRIPSIHQLTFALINKFHLQVNEFINSTPNDLIYLNNVLTNQKTYESNPDILNYSVLPHEKGKTAVELLLSAIGPVIDFINQDPDKNWDIIIDKYDQYSMENFLKYNPVGNSLSTGAIDMIKAIVGLEGFPELGFTAILREVIILLTPNLKLYEITGGTDHLVRAFLPQLRDNIILNERVTKIIQGDFNVTIHTENEILTRQNQYECDYVISTIPYSLLNFVDIFPYESISDIKWKIIRELHYADSTKIAIQFRTKFWERFGLYGGKLTTDLPIKFSYFPSHDMGYKTGIMLASYTWEDDAAIWDHMKNNKRIDKALANLSMIFGDVVYKEFLAGYSQSWTQFSFAGGAFVMYKPNQQRELGPFISTPEGRIHFGGSHASSTPGWIQGAIESAIRTANEINNL</sequence>
<dbReference type="Gene3D" id="1.10.405.10">
    <property type="entry name" value="Guanine Nucleotide Dissociation Inhibitor, domain 1"/>
    <property type="match status" value="1"/>
</dbReference>
<dbReference type="PANTHER" id="PTHR10742">
    <property type="entry name" value="FLAVIN MONOAMINE OXIDASE"/>
    <property type="match status" value="1"/>
</dbReference>
<dbReference type="EMBL" id="MDKC01000001">
    <property type="protein sequence ID" value="ODG93873.1"/>
    <property type="molecule type" value="Genomic_DNA"/>
</dbReference>
<keyword evidence="5" id="KW-1185">Reference proteome</keyword>
<reference evidence="4 5" key="1">
    <citation type="submission" date="2016-07" db="EMBL/GenBank/DDBJ databases">
        <authorList>
            <person name="Townsley L."/>
            <person name="Shank E.A."/>
        </authorList>
    </citation>
    <scope>NUCLEOTIDE SEQUENCE [LARGE SCALE GENOMIC DNA]</scope>
    <source>
        <strain evidence="4 5">CH01</strain>
    </source>
</reference>
<dbReference type="Proteomes" id="UP000094580">
    <property type="component" value="Unassembled WGS sequence"/>
</dbReference>
<accession>A0ABX3A3J8</accession>
<evidence type="ECO:0000259" key="3">
    <source>
        <dbReference type="Pfam" id="PF01593"/>
    </source>
</evidence>
<dbReference type="Gene3D" id="3.90.660.10">
    <property type="match status" value="1"/>
</dbReference>
<organism evidence="4 5">
    <name type="scientific">Gottfriedia luciferensis</name>
    <dbReference type="NCBI Taxonomy" id="178774"/>
    <lineage>
        <taxon>Bacteria</taxon>
        <taxon>Bacillati</taxon>
        <taxon>Bacillota</taxon>
        <taxon>Bacilli</taxon>
        <taxon>Bacillales</taxon>
        <taxon>Bacillaceae</taxon>
        <taxon>Gottfriedia</taxon>
    </lineage>
</organism>
<dbReference type="InterPro" id="IPR001613">
    <property type="entry name" value="Flavin_amine_oxidase"/>
</dbReference>
<dbReference type="InterPro" id="IPR002937">
    <property type="entry name" value="Amino_oxidase"/>
</dbReference>
<dbReference type="SUPFAM" id="SSF51905">
    <property type="entry name" value="FAD/NAD(P)-binding domain"/>
    <property type="match status" value="1"/>
</dbReference>
<dbReference type="PANTHER" id="PTHR10742:SF342">
    <property type="entry name" value="AMINE OXIDASE"/>
    <property type="match status" value="1"/>
</dbReference>
<evidence type="ECO:0000313" key="4">
    <source>
        <dbReference type="EMBL" id="ODG93873.1"/>
    </source>
</evidence>
<dbReference type="Gene3D" id="3.50.50.60">
    <property type="entry name" value="FAD/NAD(P)-binding domain"/>
    <property type="match status" value="1"/>
</dbReference>
<evidence type="ECO:0000256" key="1">
    <source>
        <dbReference type="ARBA" id="ARBA00001974"/>
    </source>
</evidence>
<proteinExistence type="predicted"/>
<dbReference type="Pfam" id="PF01593">
    <property type="entry name" value="Amino_oxidase"/>
    <property type="match status" value="1"/>
</dbReference>
<name>A0ABX3A3J8_9BACI</name>
<comment type="caution">
    <text evidence="4">The sequence shown here is derived from an EMBL/GenBank/DDBJ whole genome shotgun (WGS) entry which is preliminary data.</text>
</comment>
<feature type="domain" description="Amine oxidase" evidence="3">
    <location>
        <begin position="41"/>
        <end position="487"/>
    </location>
</feature>
<protein>
    <submittedName>
        <fullName evidence="4">Amine oxidase</fullName>
    </submittedName>
</protein>
<evidence type="ECO:0000313" key="5">
    <source>
        <dbReference type="Proteomes" id="UP000094580"/>
    </source>
</evidence>
<evidence type="ECO:0000256" key="2">
    <source>
        <dbReference type="ARBA" id="ARBA00023002"/>
    </source>
</evidence>
<gene>
    <name evidence="4" type="ORF">BED47_01495</name>
</gene>